<dbReference type="Proteomes" id="UP000317800">
    <property type="component" value="Segment"/>
</dbReference>
<keyword evidence="2" id="KW-1185">Reference proteome</keyword>
<reference evidence="1 2" key="1">
    <citation type="submission" date="2019-06" db="EMBL/GenBank/DDBJ databases">
        <authorList>
            <person name="Hertel R."/>
        </authorList>
    </citation>
    <scope>NUCLEOTIDE SEQUENCE [LARGE SCALE GENOMIC DNA]</scope>
</reference>
<sequence length="158" mass="18304">MAIIDSAQYTLIPFLSYKTLNDKIQALLSGEILFIKKFEKNEGADVLARLEQKKFTVSQISYDISVNDSDPRYWVTFNLGLNDLSLFTCYRFSEDVFGKEHKYMINDVVSYTSLDGQTDTAIVEEVYQHNTDPTKFAYKLSRDEGLYVEEELVKNVYM</sequence>
<evidence type="ECO:0000313" key="2">
    <source>
        <dbReference type="Proteomes" id="UP000317800"/>
    </source>
</evidence>
<accession>A0A516KMZ5</accession>
<protein>
    <submittedName>
        <fullName evidence="1">Uncharacterized protein</fullName>
    </submittedName>
</protein>
<gene>
    <name evidence="1" type="ORF">Goe8_c02050</name>
</gene>
<name>A0A516KMZ5_9CAUD</name>
<proteinExistence type="predicted"/>
<organism evidence="1 2">
    <name type="scientific">Bacillus phage vB_BmeM-Goe8</name>
    <dbReference type="NCBI Taxonomy" id="2593638"/>
    <lineage>
        <taxon>Viruses</taxon>
        <taxon>Duplodnaviria</taxon>
        <taxon>Heunggongvirae</taxon>
        <taxon>Uroviricota</taxon>
        <taxon>Caudoviricetes</taxon>
        <taxon>Herelleviridae</taxon>
        <taxon>Bastillevirinae</taxon>
        <taxon>Goettingenvirus</taxon>
        <taxon>Goettingenvirus goe8</taxon>
    </lineage>
</organism>
<evidence type="ECO:0000313" key="1">
    <source>
        <dbReference type="EMBL" id="QDP42978.1"/>
    </source>
</evidence>
<dbReference type="EMBL" id="MN043729">
    <property type="protein sequence ID" value="QDP42978.1"/>
    <property type="molecule type" value="Genomic_DNA"/>
</dbReference>